<keyword evidence="5 12" id="KW-0436">Ligase</keyword>
<dbReference type="PROSITE" id="PS00184">
    <property type="entry name" value="GARS"/>
    <property type="match status" value="1"/>
</dbReference>
<evidence type="ECO:0000313" key="16">
    <source>
        <dbReference type="Proteomes" id="UP000074108"/>
    </source>
</evidence>
<evidence type="ECO:0000256" key="10">
    <source>
        <dbReference type="ARBA" id="ARBA00042242"/>
    </source>
</evidence>
<evidence type="ECO:0000256" key="7">
    <source>
        <dbReference type="ARBA" id="ARBA00022755"/>
    </source>
</evidence>
<dbReference type="STRING" id="1150625.Q75_00945"/>
<dbReference type="EC" id="6.3.4.13" evidence="4 12"/>
<evidence type="ECO:0000256" key="3">
    <source>
        <dbReference type="ARBA" id="ARBA00005174"/>
    </source>
</evidence>
<evidence type="ECO:0000256" key="8">
    <source>
        <dbReference type="ARBA" id="ARBA00022840"/>
    </source>
</evidence>
<sequence length="432" mass="46429">MKVLVIGSGGREHAICHKLMESESVSAVYCEPGSDAISEVATCEGIDPLDFVSLVSLVKREGIELTIVGPEAPLVAGIVDFFQENDLLIFGPTQKAAQIEGSKRFAKDLMKQYNIPTAAYETFTSIQDAKEYIASTKGPYVIKANGLAAGKGVVIADGEQEACQAVESMLSGSKFGEAGREIVIEAFLEGEEFSLMAFVNGTTVIPLEIAQDHKRVGEGDTGLNTGGMGAYSPVPQIPKSVVTQAVETIMKPVAEAMVKEGRSFTGILYGGLMLTKEGPKVIEFNARFGDPETQVVLPRLESDLGVVLKNILGGGHVELSWTKKTVVGIVLASLGYPEQYETGTAIEGLSEVKGDSYVFHSGTKKQNEEYVSSGGRVVVIGAKGEGVKEAREKALRSLSTIQNLTNFHYRKDIGYRAIMFDDSSLFEYTQTK</sequence>
<dbReference type="InterPro" id="IPR011761">
    <property type="entry name" value="ATP-grasp"/>
</dbReference>
<comment type="similarity">
    <text evidence="9 12">Belongs to the GARS family.</text>
</comment>
<dbReference type="PROSITE" id="PS50975">
    <property type="entry name" value="ATP_GRASP"/>
    <property type="match status" value="1"/>
</dbReference>
<dbReference type="GO" id="GO:0046872">
    <property type="term" value="F:metal ion binding"/>
    <property type="evidence" value="ECO:0007669"/>
    <property type="project" value="InterPro"/>
</dbReference>
<keyword evidence="6 13" id="KW-0547">Nucleotide-binding</keyword>
<dbReference type="Gene3D" id="3.30.470.20">
    <property type="entry name" value="ATP-grasp fold, B domain"/>
    <property type="match status" value="1"/>
</dbReference>
<dbReference type="Pfam" id="PF01071">
    <property type="entry name" value="GARS_A"/>
    <property type="match status" value="1"/>
</dbReference>
<accession>A0A147KC96</accession>
<dbReference type="AlphaFoldDB" id="A0A147KC96"/>
<dbReference type="Pfam" id="PF02843">
    <property type="entry name" value="GARS_C"/>
    <property type="match status" value="1"/>
</dbReference>
<reference evidence="15 16" key="1">
    <citation type="journal article" date="2016" name="Front. Microbiol.">
        <title>Microevolution Analysis of Bacillus coahuilensis Unveils Differences in Phosphorus Acquisition Strategies and Their Regulation.</title>
        <authorList>
            <person name="Gomez-Lunar Z."/>
            <person name="Hernandez-Gonzalez I."/>
            <person name="Rodriguez-Torres M.D."/>
            <person name="Souza V."/>
            <person name="Olmedo-Alvarez G."/>
        </authorList>
    </citation>
    <scope>NUCLEOTIDE SEQUENCE [LARGE SCALE GENOMIC DNA]</scope>
    <source>
        <strain evidence="16">p1.1.43</strain>
    </source>
</reference>
<comment type="caution">
    <text evidence="15">The sequence shown here is derived from an EMBL/GenBank/DDBJ whole genome shotgun (WGS) entry which is preliminary data.</text>
</comment>
<dbReference type="InterPro" id="IPR020560">
    <property type="entry name" value="PRibGlycinamide_synth_C-dom"/>
</dbReference>
<dbReference type="InterPro" id="IPR000115">
    <property type="entry name" value="PRibGlycinamide_synth"/>
</dbReference>
<keyword evidence="8 13" id="KW-0067">ATP-binding</keyword>
<comment type="cofactor">
    <cofactor evidence="1">
        <name>Mn(2+)</name>
        <dbReference type="ChEBI" id="CHEBI:29035"/>
    </cofactor>
</comment>
<keyword evidence="7 12" id="KW-0658">Purine biosynthesis</keyword>
<comment type="cofactor">
    <cofactor evidence="2">
        <name>Mg(2+)</name>
        <dbReference type="ChEBI" id="CHEBI:18420"/>
    </cofactor>
</comment>
<dbReference type="InterPro" id="IPR013815">
    <property type="entry name" value="ATP_grasp_subdomain_1"/>
</dbReference>
<dbReference type="InterPro" id="IPR011054">
    <property type="entry name" value="Rudment_hybrid_motif"/>
</dbReference>
<dbReference type="Gene3D" id="3.30.1490.20">
    <property type="entry name" value="ATP-grasp fold, A domain"/>
    <property type="match status" value="1"/>
</dbReference>
<dbReference type="Gene3D" id="3.90.600.10">
    <property type="entry name" value="Phosphoribosylglycinamide synthetase, C-terminal domain"/>
    <property type="match status" value="1"/>
</dbReference>
<evidence type="ECO:0000256" key="9">
    <source>
        <dbReference type="ARBA" id="ARBA00038345"/>
    </source>
</evidence>
<evidence type="ECO:0000256" key="11">
    <source>
        <dbReference type="ARBA" id="ARBA00042864"/>
    </source>
</evidence>
<evidence type="ECO:0000259" key="14">
    <source>
        <dbReference type="PROSITE" id="PS50975"/>
    </source>
</evidence>
<name>A0A147KC96_9BACI</name>
<dbReference type="PANTHER" id="PTHR43472">
    <property type="entry name" value="PHOSPHORIBOSYLAMINE--GLYCINE LIGASE"/>
    <property type="match status" value="1"/>
</dbReference>
<keyword evidence="16" id="KW-1185">Reference proteome</keyword>
<dbReference type="Pfam" id="PF02844">
    <property type="entry name" value="GARS_N"/>
    <property type="match status" value="1"/>
</dbReference>
<evidence type="ECO:0000313" key="15">
    <source>
        <dbReference type="EMBL" id="KUP09230.1"/>
    </source>
</evidence>
<dbReference type="InterPro" id="IPR020561">
    <property type="entry name" value="PRibGlycinamid_synth_ATP-grasp"/>
</dbReference>
<evidence type="ECO:0000256" key="6">
    <source>
        <dbReference type="ARBA" id="ARBA00022741"/>
    </source>
</evidence>
<dbReference type="GO" id="GO:0005524">
    <property type="term" value="F:ATP binding"/>
    <property type="evidence" value="ECO:0007669"/>
    <property type="project" value="UniProtKB-UniRule"/>
</dbReference>
<dbReference type="InterPro" id="IPR020559">
    <property type="entry name" value="PRibGlycinamide_synth_CS"/>
</dbReference>
<dbReference type="Proteomes" id="UP000074108">
    <property type="component" value="Unassembled WGS sequence"/>
</dbReference>
<evidence type="ECO:0000256" key="1">
    <source>
        <dbReference type="ARBA" id="ARBA00001936"/>
    </source>
</evidence>
<dbReference type="HAMAP" id="MF_00138">
    <property type="entry name" value="GARS"/>
    <property type="match status" value="1"/>
</dbReference>
<dbReference type="SUPFAM" id="SSF56059">
    <property type="entry name" value="Glutathione synthetase ATP-binding domain-like"/>
    <property type="match status" value="1"/>
</dbReference>
<dbReference type="SMART" id="SM01210">
    <property type="entry name" value="GARS_C"/>
    <property type="match status" value="1"/>
</dbReference>
<dbReference type="GO" id="GO:0006189">
    <property type="term" value="P:'de novo' IMP biosynthetic process"/>
    <property type="evidence" value="ECO:0007669"/>
    <property type="project" value="UniProtKB-UniRule"/>
</dbReference>
<dbReference type="NCBIfam" id="TIGR00877">
    <property type="entry name" value="purD"/>
    <property type="match status" value="1"/>
</dbReference>
<dbReference type="EMBL" id="LDYG01000002">
    <property type="protein sequence ID" value="KUP09230.1"/>
    <property type="molecule type" value="Genomic_DNA"/>
</dbReference>
<dbReference type="OrthoDB" id="9807240at2"/>
<protein>
    <recommendedName>
        <fullName evidence="4 12">Phosphoribosylamine--glycine ligase</fullName>
        <ecNumber evidence="4 12">6.3.4.13</ecNumber>
    </recommendedName>
    <alternativeName>
        <fullName evidence="12">GARS</fullName>
    </alternativeName>
    <alternativeName>
        <fullName evidence="10 12">Glycinamide ribonucleotide synthetase</fullName>
    </alternativeName>
    <alternativeName>
        <fullName evidence="11 12">Phosphoribosylglycinamide synthetase</fullName>
    </alternativeName>
</protein>
<evidence type="ECO:0000256" key="5">
    <source>
        <dbReference type="ARBA" id="ARBA00022598"/>
    </source>
</evidence>
<dbReference type="InterPro" id="IPR037123">
    <property type="entry name" value="PRibGlycinamide_synth_C_sf"/>
</dbReference>
<dbReference type="RefSeq" id="WP_010170678.1">
    <property type="nucleotide sequence ID" value="NZ_LDYG01000002.1"/>
</dbReference>
<organism evidence="15 16">
    <name type="scientific">Bacillus coahuilensis p1.1.43</name>
    <dbReference type="NCBI Taxonomy" id="1150625"/>
    <lineage>
        <taxon>Bacteria</taxon>
        <taxon>Bacillati</taxon>
        <taxon>Bacillota</taxon>
        <taxon>Bacilli</taxon>
        <taxon>Bacillales</taxon>
        <taxon>Bacillaceae</taxon>
        <taxon>Bacillus</taxon>
    </lineage>
</organism>
<dbReference type="SMART" id="SM01209">
    <property type="entry name" value="GARS_A"/>
    <property type="match status" value="1"/>
</dbReference>
<evidence type="ECO:0000256" key="2">
    <source>
        <dbReference type="ARBA" id="ARBA00001946"/>
    </source>
</evidence>
<dbReference type="Gene3D" id="3.40.50.20">
    <property type="match status" value="1"/>
</dbReference>
<proteinExistence type="inferred from homology"/>
<comment type="pathway">
    <text evidence="3 12">Purine metabolism; IMP biosynthesis via de novo pathway; N(1)-(5-phospho-D-ribosyl)glycinamide from 5-phospho-alpha-D-ribose 1-diphosphate: step 2/2.</text>
</comment>
<evidence type="ECO:0000256" key="12">
    <source>
        <dbReference type="HAMAP-Rule" id="MF_00138"/>
    </source>
</evidence>
<dbReference type="InterPro" id="IPR020562">
    <property type="entry name" value="PRibGlycinamide_synth_N"/>
</dbReference>
<dbReference type="GO" id="GO:0009113">
    <property type="term" value="P:purine nucleobase biosynthetic process"/>
    <property type="evidence" value="ECO:0007669"/>
    <property type="project" value="InterPro"/>
</dbReference>
<dbReference type="SUPFAM" id="SSF52440">
    <property type="entry name" value="PreATP-grasp domain"/>
    <property type="match status" value="1"/>
</dbReference>
<dbReference type="SUPFAM" id="SSF51246">
    <property type="entry name" value="Rudiment single hybrid motif"/>
    <property type="match status" value="1"/>
</dbReference>
<dbReference type="UniPathway" id="UPA00074">
    <property type="reaction ID" value="UER00125"/>
</dbReference>
<comment type="catalytic activity">
    <reaction evidence="12">
        <text>5-phospho-beta-D-ribosylamine + glycine + ATP = N(1)-(5-phospho-beta-D-ribosyl)glycinamide + ADP + phosphate + H(+)</text>
        <dbReference type="Rhea" id="RHEA:17453"/>
        <dbReference type="ChEBI" id="CHEBI:15378"/>
        <dbReference type="ChEBI" id="CHEBI:30616"/>
        <dbReference type="ChEBI" id="CHEBI:43474"/>
        <dbReference type="ChEBI" id="CHEBI:57305"/>
        <dbReference type="ChEBI" id="CHEBI:58681"/>
        <dbReference type="ChEBI" id="CHEBI:143788"/>
        <dbReference type="ChEBI" id="CHEBI:456216"/>
        <dbReference type="EC" id="6.3.4.13"/>
    </reaction>
</comment>
<evidence type="ECO:0000256" key="13">
    <source>
        <dbReference type="PROSITE-ProRule" id="PRU00409"/>
    </source>
</evidence>
<dbReference type="PANTHER" id="PTHR43472:SF1">
    <property type="entry name" value="PHOSPHORIBOSYLAMINE--GLYCINE LIGASE, CHLOROPLASTIC"/>
    <property type="match status" value="1"/>
</dbReference>
<gene>
    <name evidence="12" type="primary">purD</name>
    <name evidence="15" type="ORF">Q75_00945</name>
</gene>
<dbReference type="FunFam" id="3.30.1490.20:FF:000006">
    <property type="entry name" value="phosphoribosylamine--glycine ligase, chloroplastic-like"/>
    <property type="match status" value="1"/>
</dbReference>
<dbReference type="GO" id="GO:0004637">
    <property type="term" value="F:phosphoribosylamine-glycine ligase activity"/>
    <property type="evidence" value="ECO:0007669"/>
    <property type="project" value="UniProtKB-UniRule"/>
</dbReference>
<feature type="domain" description="ATP-grasp" evidence="14">
    <location>
        <begin position="107"/>
        <end position="313"/>
    </location>
</feature>
<dbReference type="PATRIC" id="fig|1150625.3.peg.195"/>
<evidence type="ECO:0000256" key="4">
    <source>
        <dbReference type="ARBA" id="ARBA00013255"/>
    </source>
</evidence>
<dbReference type="InterPro" id="IPR016185">
    <property type="entry name" value="PreATP-grasp_dom_sf"/>
</dbReference>